<evidence type="ECO:0000313" key="13">
    <source>
        <dbReference type="EnsemblMetazoa" id="CLYHEMP012529.1"/>
    </source>
</evidence>
<evidence type="ECO:0000256" key="5">
    <source>
        <dbReference type="ARBA" id="ARBA00040603"/>
    </source>
</evidence>
<evidence type="ECO:0000256" key="8">
    <source>
        <dbReference type="ARBA" id="ARBA00043025"/>
    </source>
</evidence>
<proteinExistence type="inferred from homology"/>
<dbReference type="OrthoDB" id="2129491at2759"/>
<comment type="catalytic activity">
    <reaction evidence="9">
        <text>(1R,2R)-1,2-dihydrobenzene-1,2-diol + NADP(+) = catechol + NADPH + H(+)</text>
        <dbReference type="Rhea" id="RHEA:16729"/>
        <dbReference type="ChEBI" id="CHEBI:10702"/>
        <dbReference type="ChEBI" id="CHEBI:15378"/>
        <dbReference type="ChEBI" id="CHEBI:18135"/>
        <dbReference type="ChEBI" id="CHEBI:57783"/>
        <dbReference type="ChEBI" id="CHEBI:58349"/>
        <dbReference type="EC" id="1.3.1.20"/>
    </reaction>
</comment>
<evidence type="ECO:0000313" key="14">
    <source>
        <dbReference type="Proteomes" id="UP000594262"/>
    </source>
</evidence>
<keyword evidence="2" id="KW-0560">Oxidoreductase</keyword>
<dbReference type="PANTHER" id="PTHR22604:SF105">
    <property type="entry name" value="TRANS-1,2-DIHYDROBENZENE-1,2-DIOL DEHYDROGENASE"/>
    <property type="match status" value="1"/>
</dbReference>
<evidence type="ECO:0000256" key="6">
    <source>
        <dbReference type="ARBA" id="ARBA00042926"/>
    </source>
</evidence>
<feature type="domain" description="Gfo/Idh/MocA-like oxidoreductase N-terminal" evidence="11">
    <location>
        <begin position="5"/>
        <end position="122"/>
    </location>
</feature>
<reference evidence="13" key="1">
    <citation type="submission" date="2021-01" db="UniProtKB">
        <authorList>
            <consortium name="EnsemblMetazoa"/>
        </authorList>
    </citation>
    <scope>IDENTIFICATION</scope>
</reference>
<dbReference type="EC" id="1.1.1.179" evidence="4"/>
<accession>A0A7M5VHF6</accession>
<dbReference type="Gene3D" id="3.30.360.10">
    <property type="entry name" value="Dihydrodipicolinate Reductase, domain 2"/>
    <property type="match status" value="1"/>
</dbReference>
<dbReference type="Proteomes" id="UP000594262">
    <property type="component" value="Unplaced"/>
</dbReference>
<dbReference type="EnsemblMetazoa" id="CLYHEMT012529.1">
    <property type="protein sequence ID" value="CLYHEMP012529.1"/>
    <property type="gene ID" value="CLYHEMG012529"/>
</dbReference>
<dbReference type="Pfam" id="PF01408">
    <property type="entry name" value="GFO_IDH_MocA"/>
    <property type="match status" value="1"/>
</dbReference>
<comment type="similarity">
    <text evidence="1">Belongs to the Gfo/Idh/MocA family.</text>
</comment>
<dbReference type="RefSeq" id="XP_066919680.1">
    <property type="nucleotide sequence ID" value="XM_067063579.1"/>
</dbReference>
<evidence type="ECO:0000256" key="10">
    <source>
        <dbReference type="ARBA" id="ARBA00049233"/>
    </source>
</evidence>
<comment type="catalytic activity">
    <reaction evidence="10">
        <text>D-xylose + NADP(+) = D-xylono-1,5-lactone + NADPH + H(+)</text>
        <dbReference type="Rhea" id="RHEA:22000"/>
        <dbReference type="ChEBI" id="CHEBI:15378"/>
        <dbReference type="ChEBI" id="CHEBI:15867"/>
        <dbReference type="ChEBI" id="CHEBI:53455"/>
        <dbReference type="ChEBI" id="CHEBI:57783"/>
        <dbReference type="ChEBI" id="CHEBI:58349"/>
        <dbReference type="EC" id="1.1.1.179"/>
    </reaction>
</comment>
<dbReference type="SUPFAM" id="SSF51735">
    <property type="entry name" value="NAD(P)-binding Rossmann-fold domains"/>
    <property type="match status" value="1"/>
</dbReference>
<evidence type="ECO:0000259" key="11">
    <source>
        <dbReference type="Pfam" id="PF01408"/>
    </source>
</evidence>
<dbReference type="EC" id="1.3.1.20" evidence="3"/>
<dbReference type="GO" id="GO:0000166">
    <property type="term" value="F:nucleotide binding"/>
    <property type="evidence" value="ECO:0007669"/>
    <property type="project" value="InterPro"/>
</dbReference>
<organism evidence="13 14">
    <name type="scientific">Clytia hemisphaerica</name>
    <dbReference type="NCBI Taxonomy" id="252671"/>
    <lineage>
        <taxon>Eukaryota</taxon>
        <taxon>Metazoa</taxon>
        <taxon>Cnidaria</taxon>
        <taxon>Hydrozoa</taxon>
        <taxon>Hydroidolina</taxon>
        <taxon>Leptothecata</taxon>
        <taxon>Obeliida</taxon>
        <taxon>Clytiidae</taxon>
        <taxon>Clytia</taxon>
    </lineage>
</organism>
<name>A0A7M5VHF6_9CNID</name>
<dbReference type="PANTHER" id="PTHR22604">
    <property type="entry name" value="OXIDOREDUCTASES"/>
    <property type="match status" value="1"/>
</dbReference>
<dbReference type="InterPro" id="IPR050984">
    <property type="entry name" value="Gfo/Idh/MocA_domain"/>
</dbReference>
<dbReference type="AlphaFoldDB" id="A0A7M5VHF6"/>
<evidence type="ECO:0000256" key="9">
    <source>
        <dbReference type="ARBA" id="ARBA00047423"/>
    </source>
</evidence>
<dbReference type="Gene3D" id="3.40.50.720">
    <property type="entry name" value="NAD(P)-binding Rossmann-like Domain"/>
    <property type="match status" value="1"/>
</dbReference>
<keyword evidence="14" id="KW-1185">Reference proteome</keyword>
<dbReference type="InterPro" id="IPR036291">
    <property type="entry name" value="NAD(P)-bd_dom_sf"/>
</dbReference>
<evidence type="ECO:0000256" key="4">
    <source>
        <dbReference type="ARBA" id="ARBA00038984"/>
    </source>
</evidence>
<dbReference type="Pfam" id="PF22725">
    <property type="entry name" value="GFO_IDH_MocA_C3"/>
    <property type="match status" value="1"/>
</dbReference>
<evidence type="ECO:0000256" key="2">
    <source>
        <dbReference type="ARBA" id="ARBA00023002"/>
    </source>
</evidence>
<dbReference type="InterPro" id="IPR000683">
    <property type="entry name" value="Gfo/Idh/MocA-like_OxRdtase_N"/>
</dbReference>
<protein>
    <recommendedName>
        <fullName evidence="5">Trans-1,2-dihydrobenzene-1,2-diol dehydrogenase</fullName>
        <ecNumber evidence="4">1.1.1.179</ecNumber>
        <ecNumber evidence="3">1.3.1.20</ecNumber>
    </recommendedName>
    <alternativeName>
        <fullName evidence="8">D-xylose 1-dehydrogenase</fullName>
    </alternativeName>
    <alternativeName>
        <fullName evidence="7">D-xylose-NADP dehydrogenase</fullName>
    </alternativeName>
    <alternativeName>
        <fullName evidence="6">Dimeric dihydrodiol dehydrogenase</fullName>
    </alternativeName>
</protein>
<dbReference type="GeneID" id="136807003"/>
<evidence type="ECO:0000256" key="3">
    <source>
        <dbReference type="ARBA" id="ARBA00038853"/>
    </source>
</evidence>
<feature type="domain" description="GFO/IDH/MocA-like oxidoreductase" evidence="12">
    <location>
        <begin position="143"/>
        <end position="251"/>
    </location>
</feature>
<dbReference type="GO" id="GO:0047837">
    <property type="term" value="F:D-xylose 1-dehydrogenase (NADP+) activity"/>
    <property type="evidence" value="ECO:0007669"/>
    <property type="project" value="UniProtKB-EC"/>
</dbReference>
<evidence type="ECO:0000259" key="12">
    <source>
        <dbReference type="Pfam" id="PF22725"/>
    </source>
</evidence>
<evidence type="ECO:0000256" key="7">
    <source>
        <dbReference type="ARBA" id="ARBA00042988"/>
    </source>
</evidence>
<dbReference type="SUPFAM" id="SSF55347">
    <property type="entry name" value="Glyceraldehyde-3-phosphate dehydrogenase-like, C-terminal domain"/>
    <property type="match status" value="1"/>
</dbReference>
<dbReference type="GO" id="GO:0047115">
    <property type="term" value="F:trans-1,2-dihydrobenzene-1,2-diol dehydrogenase activity"/>
    <property type="evidence" value="ECO:0007669"/>
    <property type="project" value="UniProtKB-EC"/>
</dbReference>
<dbReference type="InterPro" id="IPR055170">
    <property type="entry name" value="GFO_IDH_MocA-like_dom"/>
</dbReference>
<evidence type="ECO:0000256" key="1">
    <source>
        <dbReference type="ARBA" id="ARBA00010928"/>
    </source>
</evidence>
<sequence length="339" mass="37800">MAPLRWGIFSAGKISNDFCVGLTTLPTEDHVIQHVGARNSDKAKEFADKFHIPKSSGSYVEVAKDADVDVIYVGAINTAHKELCLLALEHGKAVLCEKPATMNGRELEEVLKKAEEKNLFYMEAEWTRFFPLYQELKPKLKVDGALGLPRAMTVTFGYALLNDIKRINKKELGGSVVMDIGIYTLLAMDMLFEGFSLKEMKAIGHVTEGTNVDRSVGISATFEGNRIAQLLCSGNADLPNELTLICDKGSVTIRKPFWCPESYVQDTGSGPQEIRYDLPKTEKEMNFTNSVGLRYEAEHVRQCLNKGLKQSPIMPFDTSRRIMGYLDDVRKQIGSTYAL</sequence>